<comment type="caution">
    <text evidence="4">The sequence shown here is derived from an EMBL/GenBank/DDBJ whole genome shotgun (WGS) entry which is preliminary data.</text>
</comment>
<evidence type="ECO:0000259" key="2">
    <source>
        <dbReference type="Pfam" id="PF00789"/>
    </source>
</evidence>
<dbReference type="EMBL" id="JAADJZ010000003">
    <property type="protein sequence ID" value="KAF2876240.1"/>
    <property type="molecule type" value="Genomic_DNA"/>
</dbReference>
<dbReference type="Pfam" id="PF00789">
    <property type="entry name" value="UBX"/>
    <property type="match status" value="1"/>
</dbReference>
<dbReference type="InterPro" id="IPR021569">
    <property type="entry name" value="TUG-UBL1"/>
</dbReference>
<evidence type="ECO:0000256" key="1">
    <source>
        <dbReference type="SAM" id="MobiDB-lite"/>
    </source>
</evidence>
<feature type="compositionally biased region" description="Polar residues" evidence="1">
    <location>
        <begin position="202"/>
        <end position="212"/>
    </location>
</feature>
<dbReference type="Pfam" id="PF11470">
    <property type="entry name" value="TUG-UBL1"/>
    <property type="match status" value="1"/>
</dbReference>
<proteinExistence type="predicted"/>
<dbReference type="GO" id="GO:0005634">
    <property type="term" value="C:nucleus"/>
    <property type="evidence" value="ECO:0007669"/>
    <property type="project" value="TreeGrafter"/>
</dbReference>
<dbReference type="OrthoDB" id="440781at2759"/>
<name>A0A7C8MBI0_9PLEO</name>
<dbReference type="InterPro" id="IPR029071">
    <property type="entry name" value="Ubiquitin-like_domsf"/>
</dbReference>
<keyword evidence="5" id="KW-1185">Reference proteome</keyword>
<dbReference type="InterPro" id="IPR059238">
    <property type="entry name" value="UBX1_UBXN9"/>
</dbReference>
<feature type="region of interest" description="Disordered" evidence="1">
    <location>
        <begin position="484"/>
        <end position="530"/>
    </location>
</feature>
<reference evidence="4 5" key="1">
    <citation type="submission" date="2020-01" db="EMBL/GenBank/DDBJ databases">
        <authorList>
            <consortium name="DOE Joint Genome Institute"/>
            <person name="Haridas S."/>
            <person name="Albert R."/>
            <person name="Binder M."/>
            <person name="Bloem J."/>
            <person name="Labutti K."/>
            <person name="Salamov A."/>
            <person name="Andreopoulos B."/>
            <person name="Baker S.E."/>
            <person name="Barry K."/>
            <person name="Bills G."/>
            <person name="Bluhm B.H."/>
            <person name="Cannon C."/>
            <person name="Castanera R."/>
            <person name="Culley D.E."/>
            <person name="Daum C."/>
            <person name="Ezra D."/>
            <person name="Gonzalez J.B."/>
            <person name="Henrissat B."/>
            <person name="Kuo A."/>
            <person name="Liang C."/>
            <person name="Lipzen A."/>
            <person name="Lutzoni F."/>
            <person name="Magnuson J."/>
            <person name="Mondo S."/>
            <person name="Nolan M."/>
            <person name="Ohm R."/>
            <person name="Pangilinan J."/>
            <person name="Park H.-J.H."/>
            <person name="Ramirez L."/>
            <person name="Alfaro M."/>
            <person name="Sun H."/>
            <person name="Tritt A."/>
            <person name="Yoshinaga Y."/>
            <person name="Zwiers L.-H.L."/>
            <person name="Turgeon B.G."/>
            <person name="Goodwin S.B."/>
            <person name="Spatafora J.W."/>
            <person name="Crous P.W."/>
            <person name="Grigoriev I.V."/>
        </authorList>
    </citation>
    <scope>NUCLEOTIDE SEQUENCE [LARGE SCALE GENOMIC DNA]</scope>
    <source>
        <strain evidence="4 5">CBS 611.86</strain>
    </source>
</reference>
<dbReference type="PANTHER" id="PTHR46467:SF1">
    <property type="entry name" value="TETHER CONTAINING UBX DOMAIN FOR GLUT4"/>
    <property type="match status" value="1"/>
</dbReference>
<feature type="region of interest" description="Disordered" evidence="1">
    <location>
        <begin position="202"/>
        <end position="305"/>
    </location>
</feature>
<dbReference type="CDD" id="cd01767">
    <property type="entry name" value="UBX"/>
    <property type="match status" value="1"/>
</dbReference>
<feature type="domain" description="UBX" evidence="2">
    <location>
        <begin position="379"/>
        <end position="422"/>
    </location>
</feature>
<dbReference type="GO" id="GO:0012506">
    <property type="term" value="C:vesicle membrane"/>
    <property type="evidence" value="ECO:0007669"/>
    <property type="project" value="TreeGrafter"/>
</dbReference>
<protein>
    <submittedName>
        <fullName evidence="4">GLUT4 regulating protein TUG-domain-containing protein</fullName>
    </submittedName>
</protein>
<dbReference type="Gene3D" id="3.10.20.90">
    <property type="entry name" value="Phosphatidylinositol 3-kinase Catalytic Subunit, Chain A, domain 1"/>
    <property type="match status" value="1"/>
</dbReference>
<feature type="domain" description="TUG ubiquitin-like" evidence="3">
    <location>
        <begin position="9"/>
        <end position="71"/>
    </location>
</feature>
<dbReference type="GO" id="GO:0006886">
    <property type="term" value="P:intracellular protein transport"/>
    <property type="evidence" value="ECO:0007669"/>
    <property type="project" value="TreeGrafter"/>
</dbReference>
<sequence length="530" mass="57578">MSHVIVVNASAKAVRIPTTPVKYLTEVRDEACKKFSISNKDNFTLKYNNKLVSLSQQFRLANLPQGARLELVQSSRSPTVISVALQLPSTEKSIRLTHKFASNTALWEILRQFESGEGANYNFTQRGVPEPSGDGASGAGRLNYETPVVTVMPGHQELSSLVDLQKTLGQLGFDNGSALLRLTYRNSGTPLEKAMAQISQYFKTSDQPTQSGAHADSAAGPTSIQDPDKATPEATSTALGETVKAAEPEPDAMEVDSTPTHEPVSDAMTSVNDKTAQNENIPPSAATLPGSVPAEDQPARKPGSRNVQIFSAPASATPQAARQAFNEGDYTPTIEHAKSHQASLLGKSRNTRLLSDKELAEQEATRQAKINAVAEKGGSLRIRMPDGTLIQMDISKADTATGLYDFVTSFLDRKTEPYQLKYVGSTGRLVLIPRDNKRLIQDLRFASMEMITFLWDEGASTEARQSQQTLAQEWHAKAQALKVVDPVPNAQPEPVNPESSKAEGKRRADLNPADKESKLKNILGKGLFKR</sequence>
<dbReference type="CDD" id="cd16105">
    <property type="entry name" value="Ubl_ASPSCR1_like"/>
    <property type="match status" value="1"/>
</dbReference>
<dbReference type="SUPFAM" id="SSF54236">
    <property type="entry name" value="Ubiquitin-like"/>
    <property type="match status" value="2"/>
</dbReference>
<dbReference type="AlphaFoldDB" id="A0A7C8MBI0"/>
<dbReference type="PANTHER" id="PTHR46467">
    <property type="entry name" value="TETHER CONTAINING UBX DOMAIN FOR GLUT4"/>
    <property type="match status" value="1"/>
</dbReference>
<dbReference type="CDD" id="cd17075">
    <property type="entry name" value="UBX1_UBXN9"/>
    <property type="match status" value="1"/>
</dbReference>
<evidence type="ECO:0000313" key="5">
    <source>
        <dbReference type="Proteomes" id="UP000481861"/>
    </source>
</evidence>
<accession>A0A7C8MBI0</accession>
<dbReference type="Proteomes" id="UP000481861">
    <property type="component" value="Unassembled WGS sequence"/>
</dbReference>
<gene>
    <name evidence="4" type="ORF">BDV95DRAFT_625552</name>
</gene>
<dbReference type="InterPro" id="IPR001012">
    <property type="entry name" value="UBX_dom"/>
</dbReference>
<dbReference type="GO" id="GO:0005737">
    <property type="term" value="C:cytoplasm"/>
    <property type="evidence" value="ECO:0007669"/>
    <property type="project" value="TreeGrafter"/>
</dbReference>
<evidence type="ECO:0000259" key="3">
    <source>
        <dbReference type="Pfam" id="PF11470"/>
    </source>
</evidence>
<organism evidence="4 5">
    <name type="scientific">Massariosphaeria phaeospora</name>
    <dbReference type="NCBI Taxonomy" id="100035"/>
    <lineage>
        <taxon>Eukaryota</taxon>
        <taxon>Fungi</taxon>
        <taxon>Dikarya</taxon>
        <taxon>Ascomycota</taxon>
        <taxon>Pezizomycotina</taxon>
        <taxon>Dothideomycetes</taxon>
        <taxon>Pleosporomycetidae</taxon>
        <taxon>Pleosporales</taxon>
        <taxon>Pleosporales incertae sedis</taxon>
        <taxon>Massariosphaeria</taxon>
    </lineage>
</organism>
<evidence type="ECO:0000313" key="4">
    <source>
        <dbReference type="EMBL" id="KAF2876240.1"/>
    </source>
</evidence>
<feature type="compositionally biased region" description="Basic and acidic residues" evidence="1">
    <location>
        <begin position="500"/>
        <end position="519"/>
    </location>
</feature>
<feature type="compositionally biased region" description="Polar residues" evidence="1">
    <location>
        <begin position="267"/>
        <end position="281"/>
    </location>
</feature>